<dbReference type="GO" id="GO:0004497">
    <property type="term" value="F:monooxygenase activity"/>
    <property type="evidence" value="ECO:0007669"/>
    <property type="project" value="UniProtKB-KW"/>
</dbReference>
<feature type="region of interest" description="Disordered" evidence="10">
    <location>
        <begin position="1"/>
        <end position="27"/>
    </location>
</feature>
<evidence type="ECO:0000256" key="2">
    <source>
        <dbReference type="ARBA" id="ARBA00005179"/>
    </source>
</evidence>
<evidence type="ECO:0000256" key="1">
    <source>
        <dbReference type="ARBA" id="ARBA00001971"/>
    </source>
</evidence>
<sequence>MATTEAQTIEESTTTVSTQGQPDGKTRRYDRQLRLWATAGQNALESARVLVIGSTATSSSIMKNLVLPGDIISESPNPSGTDFHAGIGHFTILDHQLVSPEDVGNNFFLEHSSIGKPRAEEAVRLLCELNESVEGKANTLNFEEVLEKDPAYITSFTLVIAHNLADAPLQKLASLLWSNATHPPLVVVRTAGFSADFSIQLHEHAGKLISCIVAPTPQFMLYCSHWRPLILLVVDSHSETTPSLRIDKPFPELLEYSLSLDFATMDPTDHGHVPYVYILVRAMHDWKAAHEGNSPSSYADKQAFKAQLTAMKVKIDEENFDEAVAQAYRAWTPTGVPGDIQTLFADEKCTGYLNAAGNGGVGTSQFWALLRALHLFTAARGYLPLAASIPDMKADTKQYIGLQTMYKRQADAERKEFVGLLREVVAQTGQRHVEGDGEVPGISDDAIIEFVKNAHGLKVLRGQEWGVSRPDAIAQALSIAPSATATHLALSSLFAFQATHGRLPAPGSNEDLPLLEEVFNSLVGTDAGEEGKAALGELPTGTEGAIPIPARRPVSPPVAQHVYKHKCAEKVEFVFPMVPVLSIYPPLLLVAGLCALVVRVIAWRIRRGRLPPGPPAHPIWGHSELLKSPRLHLIAAEWTKSFGGLITLHFMGTNTVIINSAAEAIELLDKGAATTSGRPREVMMGEVMGYNTSVGLHQPDERFRKLRRVMASALHATAVRSYQPIEVENIKYMLRRMAGLGGSMLTSNDKVGAASVSQAMSVGHPVSSAQPMSLVREAATRFILSVAYGHEVKPHDPFIGLIHAAMMKIREGKYPIVEALPWLVNLPRWFPGTRFLQVGAEGHALRNAYAGRLFEQVQAEMRSGTARHSFVSNLLTIKGGPDRATAHDQDLIKWTAAALFVGGSDTTVAAINTFLLMMAANPEAQRLAQEEIANVLGAKYHPSQDQTSPVNDAEGVRDTSTIPLPARLPEFGDRPQLPYLEAVFKEVMRFNPGLSMGLPHAVTQEENYRGYTLPVGTIIRANIWAILHDPALYPSPHTFEPKRHIGPHADPNPLRYVFGFGRRICPGVHLATDQPWLAMAGILSTFNVAAGKGLIEESKLRPWDMFEFNGMTSQPKTLPFSLVLRQGAEDLL</sequence>
<evidence type="ECO:0000259" key="11">
    <source>
        <dbReference type="Pfam" id="PF00899"/>
    </source>
</evidence>
<comment type="caution">
    <text evidence="12">The sequence shown here is derived from an EMBL/GenBank/DDBJ whole genome shotgun (WGS) entry which is preliminary data.</text>
</comment>
<keyword evidence="7 9" id="KW-0408">Iron</keyword>
<proteinExistence type="inferred from homology"/>
<comment type="pathway">
    <text evidence="2">Secondary metabolite biosynthesis.</text>
</comment>
<dbReference type="InterPro" id="IPR035985">
    <property type="entry name" value="Ubiquitin-activating_enz"/>
</dbReference>
<organism evidence="12 13">
    <name type="scientific">Rhizoctonia solani</name>
    <dbReference type="NCBI Taxonomy" id="456999"/>
    <lineage>
        <taxon>Eukaryota</taxon>
        <taxon>Fungi</taxon>
        <taxon>Dikarya</taxon>
        <taxon>Basidiomycota</taxon>
        <taxon>Agaricomycotina</taxon>
        <taxon>Agaricomycetes</taxon>
        <taxon>Cantharellales</taxon>
        <taxon>Ceratobasidiaceae</taxon>
        <taxon>Rhizoctonia</taxon>
    </lineage>
</organism>
<keyword evidence="5 9" id="KW-0479">Metal-binding</keyword>
<keyword evidence="4 9" id="KW-0349">Heme</keyword>
<dbReference type="Gene3D" id="1.10.630.10">
    <property type="entry name" value="Cytochrome P450"/>
    <property type="match status" value="1"/>
</dbReference>
<dbReference type="InterPro" id="IPR050364">
    <property type="entry name" value="Cytochrome_P450_fung"/>
</dbReference>
<dbReference type="SUPFAM" id="SSF69572">
    <property type="entry name" value="Activating enzymes of the ubiquitin-like proteins"/>
    <property type="match status" value="1"/>
</dbReference>
<dbReference type="EMBL" id="CAJMWV010006234">
    <property type="protein sequence ID" value="CAE6519759.1"/>
    <property type="molecule type" value="Genomic_DNA"/>
</dbReference>
<dbReference type="GO" id="GO:0005506">
    <property type="term" value="F:iron ion binding"/>
    <property type="evidence" value="ECO:0007669"/>
    <property type="project" value="InterPro"/>
</dbReference>
<name>A0A8H3HIK9_9AGAM</name>
<evidence type="ECO:0000313" key="12">
    <source>
        <dbReference type="EMBL" id="CAE6519759.1"/>
    </source>
</evidence>
<evidence type="ECO:0000256" key="5">
    <source>
        <dbReference type="ARBA" id="ARBA00022723"/>
    </source>
</evidence>
<feature type="compositionally biased region" description="Polar residues" evidence="10">
    <location>
        <begin position="1"/>
        <end position="21"/>
    </location>
</feature>
<feature type="domain" description="THIF-type NAD/FAD binding fold" evidence="11">
    <location>
        <begin position="29"/>
        <end position="212"/>
    </location>
</feature>
<dbReference type="CDD" id="cd11065">
    <property type="entry name" value="CYP64-like"/>
    <property type="match status" value="1"/>
</dbReference>
<dbReference type="PANTHER" id="PTHR46300">
    <property type="entry name" value="P450, PUTATIVE (EUROFUNG)-RELATED-RELATED"/>
    <property type="match status" value="1"/>
</dbReference>
<dbReference type="SUPFAM" id="SSF48264">
    <property type="entry name" value="Cytochrome P450"/>
    <property type="match status" value="1"/>
</dbReference>
<evidence type="ECO:0000256" key="4">
    <source>
        <dbReference type="ARBA" id="ARBA00022617"/>
    </source>
</evidence>
<reference evidence="12" key="1">
    <citation type="submission" date="2021-01" db="EMBL/GenBank/DDBJ databases">
        <authorList>
            <person name="Kaushik A."/>
        </authorList>
    </citation>
    <scope>NUCLEOTIDE SEQUENCE</scope>
    <source>
        <strain evidence="12">AG3-1AP</strain>
    </source>
</reference>
<dbReference type="GO" id="GO:0020037">
    <property type="term" value="F:heme binding"/>
    <property type="evidence" value="ECO:0007669"/>
    <property type="project" value="InterPro"/>
</dbReference>
<dbReference type="PRINTS" id="PR00463">
    <property type="entry name" value="EP450I"/>
</dbReference>
<dbReference type="Pfam" id="PF00067">
    <property type="entry name" value="p450"/>
    <property type="match status" value="2"/>
</dbReference>
<evidence type="ECO:0000256" key="8">
    <source>
        <dbReference type="ARBA" id="ARBA00023033"/>
    </source>
</evidence>
<feature type="binding site" description="axial binding residue" evidence="9">
    <location>
        <position position="1065"/>
    </location>
    <ligand>
        <name>heme</name>
        <dbReference type="ChEBI" id="CHEBI:30413"/>
    </ligand>
    <ligandPart>
        <name>Fe</name>
        <dbReference type="ChEBI" id="CHEBI:18248"/>
    </ligandPart>
</feature>
<evidence type="ECO:0000256" key="3">
    <source>
        <dbReference type="ARBA" id="ARBA00010617"/>
    </source>
</evidence>
<evidence type="ECO:0000256" key="6">
    <source>
        <dbReference type="ARBA" id="ARBA00023002"/>
    </source>
</evidence>
<gene>
    <name evidence="12" type="ORF">RDB_LOCUS142413</name>
</gene>
<keyword evidence="6" id="KW-0560">Oxidoreductase</keyword>
<dbReference type="InterPro" id="IPR017972">
    <property type="entry name" value="Cyt_P450_CS"/>
</dbReference>
<dbReference type="InterPro" id="IPR002401">
    <property type="entry name" value="Cyt_P450_E_grp-I"/>
</dbReference>
<dbReference type="GO" id="GO:0008641">
    <property type="term" value="F:ubiquitin-like modifier activating enzyme activity"/>
    <property type="evidence" value="ECO:0007669"/>
    <property type="project" value="InterPro"/>
</dbReference>
<dbReference type="PROSITE" id="PS00086">
    <property type="entry name" value="CYTOCHROME_P450"/>
    <property type="match status" value="1"/>
</dbReference>
<dbReference type="PANTHER" id="PTHR46300:SF7">
    <property type="entry name" value="P450, PUTATIVE (EUROFUNG)-RELATED"/>
    <property type="match status" value="1"/>
</dbReference>
<comment type="cofactor">
    <cofactor evidence="1 9">
        <name>heme</name>
        <dbReference type="ChEBI" id="CHEBI:30413"/>
    </cofactor>
</comment>
<dbReference type="Proteomes" id="UP000663831">
    <property type="component" value="Unassembled WGS sequence"/>
</dbReference>
<dbReference type="InterPro" id="IPR001128">
    <property type="entry name" value="Cyt_P450"/>
</dbReference>
<dbReference type="Gene3D" id="3.40.50.720">
    <property type="entry name" value="NAD(P)-binding Rossmann-like Domain"/>
    <property type="match status" value="1"/>
</dbReference>
<keyword evidence="8" id="KW-0503">Monooxygenase</keyword>
<evidence type="ECO:0000256" key="9">
    <source>
        <dbReference type="PIRSR" id="PIRSR602401-1"/>
    </source>
</evidence>
<protein>
    <recommendedName>
        <fullName evidence="11">THIF-type NAD/FAD binding fold domain-containing protein</fullName>
    </recommendedName>
</protein>
<dbReference type="InterPro" id="IPR036396">
    <property type="entry name" value="Cyt_P450_sf"/>
</dbReference>
<evidence type="ECO:0000256" key="7">
    <source>
        <dbReference type="ARBA" id="ARBA00023004"/>
    </source>
</evidence>
<dbReference type="InterPro" id="IPR000594">
    <property type="entry name" value="ThiF_NAD_FAD-bd"/>
</dbReference>
<evidence type="ECO:0000313" key="13">
    <source>
        <dbReference type="Proteomes" id="UP000663831"/>
    </source>
</evidence>
<dbReference type="Pfam" id="PF00899">
    <property type="entry name" value="ThiF"/>
    <property type="match status" value="1"/>
</dbReference>
<evidence type="ECO:0000256" key="10">
    <source>
        <dbReference type="SAM" id="MobiDB-lite"/>
    </source>
</evidence>
<dbReference type="AlphaFoldDB" id="A0A8H3HIK9"/>
<dbReference type="GO" id="GO:0016705">
    <property type="term" value="F:oxidoreductase activity, acting on paired donors, with incorporation or reduction of molecular oxygen"/>
    <property type="evidence" value="ECO:0007669"/>
    <property type="project" value="InterPro"/>
</dbReference>
<accession>A0A8H3HIK9</accession>
<comment type="similarity">
    <text evidence="3">Belongs to the cytochrome P450 family.</text>
</comment>